<evidence type="ECO:0000256" key="1">
    <source>
        <dbReference type="ARBA" id="ARBA00009320"/>
    </source>
</evidence>
<comment type="caution">
    <text evidence="2">The sequence shown here is derived from an EMBL/GenBank/DDBJ whole genome shotgun (WGS) entry which is preliminary data.</text>
</comment>
<dbReference type="GO" id="GO:0046394">
    <property type="term" value="P:carboxylic acid biosynthetic process"/>
    <property type="evidence" value="ECO:0007669"/>
    <property type="project" value="UniProtKB-ARBA"/>
</dbReference>
<dbReference type="SUPFAM" id="SSF56752">
    <property type="entry name" value="D-aminoacid aminotransferase-like PLP-dependent enzymes"/>
    <property type="match status" value="1"/>
</dbReference>
<evidence type="ECO:0000313" key="2">
    <source>
        <dbReference type="EMBL" id="TBT92198.1"/>
    </source>
</evidence>
<dbReference type="CDD" id="cd00449">
    <property type="entry name" value="PLPDE_IV"/>
    <property type="match status" value="1"/>
</dbReference>
<proteinExistence type="inferred from homology"/>
<dbReference type="OrthoDB" id="9805628at2"/>
<keyword evidence="3" id="KW-1185">Reference proteome</keyword>
<dbReference type="PANTHER" id="PTHR42743:SF11">
    <property type="entry name" value="AMINODEOXYCHORISMATE LYASE"/>
    <property type="match status" value="1"/>
</dbReference>
<dbReference type="GO" id="GO:0008696">
    <property type="term" value="F:4-amino-4-deoxychorismate lyase activity"/>
    <property type="evidence" value="ECO:0007669"/>
    <property type="project" value="UniProtKB-EC"/>
</dbReference>
<keyword evidence="2" id="KW-0456">Lyase</keyword>
<dbReference type="InterPro" id="IPR050571">
    <property type="entry name" value="Class-IV_PLP-Dep_Aminotrnsfr"/>
</dbReference>
<dbReference type="EC" id="4.1.3.38" evidence="2"/>
<dbReference type="InterPro" id="IPR001544">
    <property type="entry name" value="Aminotrans_IV"/>
</dbReference>
<dbReference type="PANTHER" id="PTHR42743">
    <property type="entry name" value="AMINO-ACID AMINOTRANSFERASE"/>
    <property type="match status" value="1"/>
</dbReference>
<sequence>MSDLTLCLIDRPTAPPGESVSIVDADPLQATVLATDFGVNRGDGIFEVAGCVDGRVHALDAHLRRFARSASMLDLPKPNSDAYAEAVRRAIAPLCAQRPGQEVLVKFVLTRGQEMGGTGGPAGWAIAYPCPDFAHDRSGIDVVTLDRGVRSDIMRTTPWLLGGAKTLSYAANKAALREAKRRGADDVLFVSTDGHALEGPSSSLIARINGVLVTPHPDEGVLAGTTQADVFAYAEEVGFRTETRPVLTDELAAADALWLTSSGRLCAPVKSLDGRPMAVDAALTAEWNDHLLARS</sequence>
<dbReference type="AlphaFoldDB" id="A0A4Q9KHY8"/>
<dbReference type="Gene3D" id="3.20.10.10">
    <property type="entry name" value="D-amino Acid Aminotransferase, subunit A, domain 2"/>
    <property type="match status" value="1"/>
</dbReference>
<dbReference type="EMBL" id="SDMR01000021">
    <property type="protein sequence ID" value="TBT92198.1"/>
    <property type="molecule type" value="Genomic_DNA"/>
</dbReference>
<dbReference type="InterPro" id="IPR043132">
    <property type="entry name" value="BCAT-like_C"/>
</dbReference>
<name>A0A4Q9KHY8_PROTD</name>
<dbReference type="NCBIfam" id="NF005888">
    <property type="entry name" value="PRK07849.1-3"/>
    <property type="match status" value="1"/>
</dbReference>
<dbReference type="Gene3D" id="3.30.470.10">
    <property type="match status" value="1"/>
</dbReference>
<dbReference type="Proteomes" id="UP000291933">
    <property type="component" value="Unassembled WGS sequence"/>
</dbReference>
<protein>
    <submittedName>
        <fullName evidence="2">Aminodeoxychorismate lyase</fullName>
        <ecNumber evidence="2">4.1.3.38</ecNumber>
    </submittedName>
</protein>
<evidence type="ECO:0000313" key="3">
    <source>
        <dbReference type="Proteomes" id="UP000291933"/>
    </source>
</evidence>
<dbReference type="RefSeq" id="WP_131173024.1">
    <property type="nucleotide sequence ID" value="NZ_FXTL01000022.1"/>
</dbReference>
<gene>
    <name evidence="2" type="ORF">ET996_13170</name>
</gene>
<dbReference type="GO" id="GO:0005829">
    <property type="term" value="C:cytosol"/>
    <property type="evidence" value="ECO:0007669"/>
    <property type="project" value="TreeGrafter"/>
</dbReference>
<accession>A0A4Q9KHY8</accession>
<dbReference type="Pfam" id="PF01063">
    <property type="entry name" value="Aminotran_4"/>
    <property type="match status" value="1"/>
</dbReference>
<dbReference type="InterPro" id="IPR043131">
    <property type="entry name" value="BCAT-like_N"/>
</dbReference>
<dbReference type="InterPro" id="IPR036038">
    <property type="entry name" value="Aminotransferase-like"/>
</dbReference>
<reference evidence="2 3" key="1">
    <citation type="submission" date="2019-01" db="EMBL/GenBank/DDBJ databases">
        <title>Lactibacter flavus gen. nov., sp. nov., a novel bacterium of the family Propionibacteriaceae isolated from raw milk and dairy products.</title>
        <authorList>
            <person name="Huptas C."/>
            <person name="Wenning M."/>
            <person name="Breitenwieser F."/>
            <person name="Doll E."/>
            <person name="Von Neubeck M."/>
            <person name="Busse H.-J."/>
            <person name="Scherer S."/>
        </authorList>
    </citation>
    <scope>NUCLEOTIDE SEQUENCE [LARGE SCALE GENOMIC DNA]</scope>
    <source>
        <strain evidence="2 3">DSM 22130</strain>
    </source>
</reference>
<comment type="similarity">
    <text evidence="1">Belongs to the class-IV pyridoxal-phosphate-dependent aminotransferase family.</text>
</comment>
<organism evidence="2 3">
    <name type="scientific">Propioniciclava tarda</name>
    <dbReference type="NCBI Taxonomy" id="433330"/>
    <lineage>
        <taxon>Bacteria</taxon>
        <taxon>Bacillati</taxon>
        <taxon>Actinomycetota</taxon>
        <taxon>Actinomycetes</taxon>
        <taxon>Propionibacteriales</taxon>
        <taxon>Propionibacteriaceae</taxon>
        <taxon>Propioniciclava</taxon>
    </lineage>
</organism>